<keyword evidence="1" id="KW-1133">Transmembrane helix</keyword>
<organism evidence="2 3">
    <name type="scientific">Copranaerobaculum intestinale</name>
    <dbReference type="NCBI Taxonomy" id="2692629"/>
    <lineage>
        <taxon>Bacteria</taxon>
        <taxon>Bacillati</taxon>
        <taxon>Bacillota</taxon>
        <taxon>Erysipelotrichia</taxon>
        <taxon>Erysipelotrichales</taxon>
        <taxon>Erysipelotrichaceae</taxon>
        <taxon>Copranaerobaculum</taxon>
    </lineage>
</organism>
<evidence type="ECO:0000256" key="1">
    <source>
        <dbReference type="SAM" id="Phobius"/>
    </source>
</evidence>
<dbReference type="RefSeq" id="WP_160623930.1">
    <property type="nucleotide sequence ID" value="NZ_WUUQ01000001.1"/>
</dbReference>
<comment type="caution">
    <text evidence="2">The sequence shown here is derived from an EMBL/GenBank/DDBJ whole genome shotgun (WGS) entry which is preliminary data.</text>
</comment>
<keyword evidence="1" id="KW-0812">Transmembrane</keyword>
<accession>A0A6N8U3E5</accession>
<gene>
    <name evidence="2" type="ORF">GSF08_00555</name>
</gene>
<proteinExistence type="predicted"/>
<sequence length="307" mass="34123">MKQNVRRITEGSMMCAIVGVVLLMNRELAGILDNILCWLLSLPIIIYTVKYGWKSALVPAAAMLMLSFMISMPSSTFYLFAALLVGIVYGQACNLGVSNRMKLILVIVLTFIATLITMVIFAGFFGYSPEEDLELLKMVFQTLQLHVPGGIAKLAPLFSLLLVVLISVLQGITIHLLAFVLMTRLKLPVKPIKTILDIRVPKAAGWICLLLWLLFLGTYVLKLDSNTAAIITGCYFVMLVFAVSYGCLSVMSYFILSNHKKWIFILPVLAFVPYLQSILMLIGIADMIKDLRGRMKRGVIYGKTGKL</sequence>
<keyword evidence="3" id="KW-1185">Reference proteome</keyword>
<feature type="transmembrane region" description="Helical" evidence="1">
    <location>
        <begin position="31"/>
        <end position="49"/>
    </location>
</feature>
<dbReference type="Proteomes" id="UP000434036">
    <property type="component" value="Unassembled WGS sequence"/>
</dbReference>
<name>A0A6N8U3E5_9FIRM</name>
<feature type="transmembrane region" description="Helical" evidence="1">
    <location>
        <begin position="263"/>
        <end position="285"/>
    </location>
</feature>
<reference evidence="2 3" key="2">
    <citation type="submission" date="2020-01" db="EMBL/GenBank/DDBJ databases">
        <title>Clostridiaceae sp. nov. isolated from the gut of human by culturomics.</title>
        <authorList>
            <person name="Chang Y."/>
        </authorList>
    </citation>
    <scope>NUCLEOTIDE SEQUENCE [LARGE SCALE GENOMIC DNA]</scope>
    <source>
        <strain evidence="2 3">DONG20-135</strain>
    </source>
</reference>
<dbReference type="PANTHER" id="PTHR41324:SF1">
    <property type="entry name" value="DUF2232 DOMAIN-CONTAINING PROTEIN"/>
    <property type="match status" value="1"/>
</dbReference>
<dbReference type="InterPro" id="IPR018710">
    <property type="entry name" value="DUF2232"/>
</dbReference>
<evidence type="ECO:0000313" key="2">
    <source>
        <dbReference type="EMBL" id="MXQ72431.1"/>
    </source>
</evidence>
<feature type="transmembrane region" description="Helical" evidence="1">
    <location>
        <begin position="227"/>
        <end position="256"/>
    </location>
</feature>
<evidence type="ECO:0000313" key="3">
    <source>
        <dbReference type="Proteomes" id="UP000434036"/>
    </source>
</evidence>
<keyword evidence="1" id="KW-0472">Membrane</keyword>
<dbReference type="EMBL" id="WUUQ01000001">
    <property type="protein sequence ID" value="MXQ72431.1"/>
    <property type="molecule type" value="Genomic_DNA"/>
</dbReference>
<feature type="transmembrane region" description="Helical" evidence="1">
    <location>
        <begin position="104"/>
        <end position="127"/>
    </location>
</feature>
<protein>
    <submittedName>
        <fullName evidence="2">DUF2232 domain-containing protein</fullName>
    </submittedName>
</protein>
<dbReference type="AlphaFoldDB" id="A0A6N8U3E5"/>
<feature type="transmembrane region" description="Helical" evidence="1">
    <location>
        <begin position="203"/>
        <end position="221"/>
    </location>
</feature>
<feature type="transmembrane region" description="Helical" evidence="1">
    <location>
        <begin position="157"/>
        <end position="182"/>
    </location>
</feature>
<feature type="transmembrane region" description="Helical" evidence="1">
    <location>
        <begin position="78"/>
        <end position="97"/>
    </location>
</feature>
<dbReference type="Pfam" id="PF09991">
    <property type="entry name" value="DUF2232"/>
    <property type="match status" value="1"/>
</dbReference>
<dbReference type="PANTHER" id="PTHR41324">
    <property type="entry name" value="MEMBRANE PROTEIN-RELATED"/>
    <property type="match status" value="1"/>
</dbReference>
<reference evidence="2 3" key="1">
    <citation type="submission" date="2019-12" db="EMBL/GenBank/DDBJ databases">
        <authorList>
            <person name="Yang R."/>
        </authorList>
    </citation>
    <scope>NUCLEOTIDE SEQUENCE [LARGE SCALE GENOMIC DNA]</scope>
    <source>
        <strain evidence="2 3">DONG20-135</strain>
    </source>
</reference>